<dbReference type="GO" id="GO:0043041">
    <property type="term" value="P:amino acid activation for nonribosomal peptide biosynthetic process"/>
    <property type="evidence" value="ECO:0007669"/>
    <property type="project" value="TreeGrafter"/>
</dbReference>
<feature type="domain" description="Ketosynthase family 3 (KS3)" evidence="6">
    <location>
        <begin position="1"/>
        <end position="417"/>
    </location>
</feature>
<dbReference type="Gene3D" id="3.30.300.30">
    <property type="match status" value="1"/>
</dbReference>
<evidence type="ECO:0000259" key="5">
    <source>
        <dbReference type="PROSITE" id="PS50075"/>
    </source>
</evidence>
<dbReference type="PANTHER" id="PTHR45527">
    <property type="entry name" value="NONRIBOSOMAL PEPTIDE SYNTHETASE"/>
    <property type="match status" value="1"/>
</dbReference>
<keyword evidence="8" id="KW-1185">Reference proteome</keyword>
<dbReference type="SUPFAM" id="SSF56801">
    <property type="entry name" value="Acetyl-CoA synthetase-like"/>
    <property type="match status" value="1"/>
</dbReference>
<evidence type="ECO:0000256" key="2">
    <source>
        <dbReference type="ARBA" id="ARBA00022450"/>
    </source>
</evidence>
<dbReference type="PROSITE" id="PS52004">
    <property type="entry name" value="KS3_2"/>
    <property type="match status" value="1"/>
</dbReference>
<dbReference type="GO" id="GO:0016746">
    <property type="term" value="F:acyltransferase activity"/>
    <property type="evidence" value="ECO:0007669"/>
    <property type="project" value="InterPro"/>
</dbReference>
<dbReference type="InterPro" id="IPR020806">
    <property type="entry name" value="PKS_PP-bd"/>
</dbReference>
<dbReference type="GO" id="GO:0005829">
    <property type="term" value="C:cytosol"/>
    <property type="evidence" value="ECO:0007669"/>
    <property type="project" value="TreeGrafter"/>
</dbReference>
<keyword evidence="4" id="KW-0808">Transferase</keyword>
<sequence>MKDIAIIGFSGIFPDANSVNDFAENLLKGKCSINEISKKRLFNTSISDEIDYYKAGYLEEITFFDYKFFNISLGEAEEMSPHQRLLLQEAYKTFENAGYRLKDLKGSDTSVYVANAKTNYFLLAEESTPTLIAGNINAMLASRVSRFFDLRGAAINVDTTCSSSLTAITLACKDIILEETGLALVCGVNINVVPTLKDTEILLGVEAKNESCNPFSENAEGTMGGETVTCVLLKSLEQAEADGDVIYGVIKGFGLNQDGGQSASIMAPSSDGQANVINKALKKAGLVPKDITLIEAHGTGTKLGDPIEVEGISQVFSPSLEYNEKVYVSAVKSNIGHTDSAAGIVGVIKVLLSFKNNIIYPSINALPLNSFIDFEKAKVSVVTKPISWNDVKRANKKRAGVSSFGLMGTNAHLILESYEKENSSVLETVYDQYVLCFSAKSKTSLSKYLMSFKNYLSDTEDSLHNISFTLNTCRELYQYRYLVTAKSKKHLLEILNDTTSDQIVDSSIEDFNENISIFDDQIAISDEILEAIPYYSSYRTLLLSDAQKSLFVQYFSYQSLLKSGVCIKEMIGIGIGKILFKVLKNEISFDEALKSIDSVLPDTKNSNEELEARAKKLVNKYSNGLKIIVIGYEGKLANVFKRLTNNNLYYNAIGYGLSLNNNLVTLLNFNSNVDPSDYYQKGNFCKVELPSYCFEEKRCWIRTTDNPYNPKVVRSEKNISLVNYEGFSIVEQLEKMWSEILKTEMQKDDDFFDFGGHSLNGLQLINKINKHFSLDLNIDILFENGSPHEMADFIELKIKNNNSLPVKQEEIKKVQPQDLYDVSFAQKRLWLQAKMSDNASSLNVAMSIIIEGELDYFNLNKAYEILIQRHESLRTSFVLAADELKQKIYPFDDITETGIKYEIKENLSEEALNAYILNLVEFPFDLDDNGLLTRATLVKIHEDKYIFNITLHHLICDGWSLTIFQKEFFHIYNALCSKEEFLFEPLEIHYKDYTSWQLEKSKDISFKESESFWLSQFIEKTQDLSLQFQKGRPNVKTYNGDINAFIIPEALTNSIKELVKKEGITLAMFFGTILNSFVSLLSGETDITLGLPITNRNLTQLENQIGLYLNTLAVRSRLDVKASFKDLLKETSNNFKLAYKHQDYPFELLVEKLHLQKNYSRSPLFDIAFTVQNYLNINILDELKSYNDNLNFQNFELNNYSSAQFDLLFRFIDLETELFYELEYNTDLFAKETIVKYHHFILNIMQQCVDNNELKMEEISLISKNEIEQIKATIFGFNNTKVDYPVNKTVIDLFEEQVEKTPNNVAVIFEGTQLTYQELNEQSNQLAHYLKENYAIEPNDFIGIKLNRSERMVISILGILKSGGAYVPLDVNFPQERIDFITIDASLKVCIDENEFEKFRSVKESYDKTSLQLSNLVDSLAYCMYTSGSTGNPKGVLIHHAALYNRLLWMQLYLNVGEKEVFLQKTPYTFDISVWELILPFLTGSSLVIARPEGHKDVDYLQEIINEKKVSIVHFVPSMLGAFLLDVDAEKCSSIEHIISGGEELPAIMAHDCKEKFKRAQLHNFYGPTEATIEVTAINLTEINVLEQGVSIGKPIANTSIYIVNNSLELLPVGVPGELLISGIQVARGYLNLPELTKDRFIADPFRENHMVYRTGDIAEWLPDGSIRYMGRVDNQVKIRGNRIELGEIENAIMLYGDIQQSVTLVKELNNEKALVAYYLPEKGKTISKSELRTYLQGKLPEYMVPGFYVLLDAIPKTSSGKVDRKALPGVEGEDLIRGEYVLPKNKKEEELVAIWQEVLGIEKVGVTDNFFELGGHSLSVAQVVNRIHKQFGKTITIKLFFANPTIEGLSKGLQDSEYIAIPKAPESESYPLTASQRRLWIMSQLEGGSLAYNMPGAVTLKGVIDTDKFEESFKLLLQRHEILRTYFKADNQGDIRQYIIPAEQLDFKIS</sequence>
<dbReference type="PROSITE" id="PS50075">
    <property type="entry name" value="CARRIER"/>
    <property type="match status" value="2"/>
</dbReference>
<dbReference type="Gene3D" id="3.40.47.10">
    <property type="match status" value="1"/>
</dbReference>
<dbReference type="Gene3D" id="3.40.50.12780">
    <property type="entry name" value="N-terminal domain of ligase-like"/>
    <property type="match status" value="1"/>
</dbReference>
<dbReference type="PANTHER" id="PTHR45527:SF1">
    <property type="entry name" value="FATTY ACID SYNTHASE"/>
    <property type="match status" value="1"/>
</dbReference>
<dbReference type="Pfam" id="PF00109">
    <property type="entry name" value="ketoacyl-synt"/>
    <property type="match status" value="1"/>
</dbReference>
<accession>A0A521FIU3</accession>
<gene>
    <name evidence="7" type="ORF">SAMN06265220_1171</name>
</gene>
<keyword evidence="3" id="KW-0597">Phosphoprotein</keyword>
<dbReference type="FunFam" id="3.40.50.12780:FF:000012">
    <property type="entry name" value="Non-ribosomal peptide synthetase"/>
    <property type="match status" value="1"/>
</dbReference>
<feature type="domain" description="Carrier" evidence="5">
    <location>
        <begin position="1783"/>
        <end position="1858"/>
    </location>
</feature>
<evidence type="ECO:0000256" key="4">
    <source>
        <dbReference type="ARBA" id="ARBA00022679"/>
    </source>
</evidence>
<feature type="non-terminal residue" evidence="7">
    <location>
        <position position="1951"/>
    </location>
</feature>
<dbReference type="CDD" id="cd00833">
    <property type="entry name" value="PKS"/>
    <property type="match status" value="1"/>
</dbReference>
<dbReference type="GO" id="GO:0031177">
    <property type="term" value="F:phosphopantetheine binding"/>
    <property type="evidence" value="ECO:0007669"/>
    <property type="project" value="InterPro"/>
</dbReference>
<dbReference type="RefSeq" id="WP_142479142.1">
    <property type="nucleotide sequence ID" value="NZ_FXTQ01000017.1"/>
</dbReference>
<dbReference type="InterPro" id="IPR045851">
    <property type="entry name" value="AMP-bd_C_sf"/>
</dbReference>
<dbReference type="SMART" id="SM00823">
    <property type="entry name" value="PKS_PP"/>
    <property type="match status" value="2"/>
</dbReference>
<dbReference type="InterPro" id="IPR009081">
    <property type="entry name" value="PP-bd_ACP"/>
</dbReference>
<feature type="domain" description="Carrier" evidence="5">
    <location>
        <begin position="724"/>
        <end position="798"/>
    </location>
</feature>
<dbReference type="Pfam" id="PF00668">
    <property type="entry name" value="Condensation"/>
    <property type="match status" value="2"/>
</dbReference>
<dbReference type="InterPro" id="IPR042099">
    <property type="entry name" value="ANL_N_sf"/>
</dbReference>
<comment type="cofactor">
    <cofactor evidence="1">
        <name>pantetheine 4'-phosphate</name>
        <dbReference type="ChEBI" id="CHEBI:47942"/>
    </cofactor>
</comment>
<dbReference type="SUPFAM" id="SSF53901">
    <property type="entry name" value="Thiolase-like"/>
    <property type="match status" value="1"/>
</dbReference>
<dbReference type="InterPro" id="IPR036736">
    <property type="entry name" value="ACP-like_sf"/>
</dbReference>
<dbReference type="InterPro" id="IPR001242">
    <property type="entry name" value="Condensation_dom"/>
</dbReference>
<dbReference type="Pfam" id="PF02801">
    <property type="entry name" value="Ketoacyl-synt_C"/>
    <property type="match status" value="1"/>
</dbReference>
<dbReference type="SUPFAM" id="SSF52777">
    <property type="entry name" value="CoA-dependent acyltransferases"/>
    <property type="match status" value="3"/>
</dbReference>
<dbReference type="EMBL" id="FXTQ01000017">
    <property type="protein sequence ID" value="SMO96029.1"/>
    <property type="molecule type" value="Genomic_DNA"/>
</dbReference>
<dbReference type="NCBIfam" id="TIGR01733">
    <property type="entry name" value="AA-adenyl-dom"/>
    <property type="match status" value="1"/>
</dbReference>
<dbReference type="Pfam" id="PF13193">
    <property type="entry name" value="AMP-binding_C"/>
    <property type="match status" value="1"/>
</dbReference>
<dbReference type="PROSITE" id="PS00012">
    <property type="entry name" value="PHOSPHOPANTETHEINE"/>
    <property type="match status" value="2"/>
</dbReference>
<dbReference type="Proteomes" id="UP000319267">
    <property type="component" value="Unassembled WGS sequence"/>
</dbReference>
<dbReference type="InterPro" id="IPR020841">
    <property type="entry name" value="PKS_Beta-ketoAc_synthase_dom"/>
</dbReference>
<evidence type="ECO:0000256" key="3">
    <source>
        <dbReference type="ARBA" id="ARBA00022553"/>
    </source>
</evidence>
<dbReference type="SMART" id="SM00825">
    <property type="entry name" value="PKS_KS"/>
    <property type="match status" value="1"/>
</dbReference>
<dbReference type="InterPro" id="IPR032821">
    <property type="entry name" value="PKS_assoc"/>
</dbReference>
<evidence type="ECO:0000313" key="8">
    <source>
        <dbReference type="Proteomes" id="UP000319267"/>
    </source>
</evidence>
<dbReference type="InterPro" id="IPR014031">
    <property type="entry name" value="Ketoacyl_synth_C"/>
</dbReference>
<dbReference type="InterPro" id="IPR010071">
    <property type="entry name" value="AA_adenyl_dom"/>
</dbReference>
<dbReference type="InterPro" id="IPR000873">
    <property type="entry name" value="AMP-dep_synth/lig_dom"/>
</dbReference>
<evidence type="ECO:0000256" key="1">
    <source>
        <dbReference type="ARBA" id="ARBA00001957"/>
    </source>
</evidence>
<dbReference type="CDD" id="cd05930">
    <property type="entry name" value="A_NRPS"/>
    <property type="match status" value="1"/>
</dbReference>
<name>A0A521FIU3_9FLAO</name>
<protein>
    <submittedName>
        <fullName evidence="7">Amino acid adenylation domain-containing protein</fullName>
    </submittedName>
</protein>
<dbReference type="InterPro" id="IPR025110">
    <property type="entry name" value="AMP-bd_C"/>
</dbReference>
<evidence type="ECO:0000259" key="6">
    <source>
        <dbReference type="PROSITE" id="PS52004"/>
    </source>
</evidence>
<dbReference type="GO" id="GO:0044550">
    <property type="term" value="P:secondary metabolite biosynthetic process"/>
    <property type="evidence" value="ECO:0007669"/>
    <property type="project" value="TreeGrafter"/>
</dbReference>
<dbReference type="Gene3D" id="1.10.1200.10">
    <property type="entry name" value="ACP-like"/>
    <property type="match status" value="2"/>
</dbReference>
<dbReference type="CDD" id="cd19531">
    <property type="entry name" value="LCL_NRPS-like"/>
    <property type="match status" value="1"/>
</dbReference>
<proteinExistence type="predicted"/>
<organism evidence="7 8">
    <name type="scientific">Flavobacterium nitrogenifigens</name>
    <dbReference type="NCBI Taxonomy" id="1617283"/>
    <lineage>
        <taxon>Bacteria</taxon>
        <taxon>Pseudomonadati</taxon>
        <taxon>Bacteroidota</taxon>
        <taxon>Flavobacteriia</taxon>
        <taxon>Flavobacteriales</taxon>
        <taxon>Flavobacteriaceae</taxon>
        <taxon>Flavobacterium</taxon>
    </lineage>
</organism>
<dbReference type="Pfam" id="PF00501">
    <property type="entry name" value="AMP-binding"/>
    <property type="match status" value="1"/>
</dbReference>
<dbReference type="Pfam" id="PF16197">
    <property type="entry name" value="KAsynt_C_assoc"/>
    <property type="match status" value="1"/>
</dbReference>
<dbReference type="InterPro" id="IPR016039">
    <property type="entry name" value="Thiolase-like"/>
</dbReference>
<dbReference type="InterPro" id="IPR023213">
    <property type="entry name" value="CAT-like_dom_sf"/>
</dbReference>
<dbReference type="Gene3D" id="3.30.559.10">
    <property type="entry name" value="Chloramphenicol acetyltransferase-like domain"/>
    <property type="match status" value="2"/>
</dbReference>
<dbReference type="FunFam" id="1.10.1200.10:FF:000005">
    <property type="entry name" value="Nonribosomal peptide synthetase 1"/>
    <property type="match status" value="1"/>
</dbReference>
<evidence type="ECO:0000313" key="7">
    <source>
        <dbReference type="EMBL" id="SMO96029.1"/>
    </source>
</evidence>
<dbReference type="OrthoDB" id="9778690at2"/>
<dbReference type="SUPFAM" id="SSF47336">
    <property type="entry name" value="ACP-like"/>
    <property type="match status" value="2"/>
</dbReference>
<keyword evidence="2" id="KW-0596">Phosphopantetheine</keyword>
<reference evidence="7 8" key="1">
    <citation type="submission" date="2017-05" db="EMBL/GenBank/DDBJ databases">
        <authorList>
            <person name="Varghese N."/>
            <person name="Submissions S."/>
        </authorList>
    </citation>
    <scope>NUCLEOTIDE SEQUENCE [LARGE SCALE GENOMIC DNA]</scope>
    <source>
        <strain evidence="7 8">DSM 29982</strain>
    </source>
</reference>
<dbReference type="Pfam" id="PF00550">
    <property type="entry name" value="PP-binding"/>
    <property type="match status" value="2"/>
</dbReference>
<dbReference type="Gene3D" id="3.30.559.30">
    <property type="entry name" value="Nonribosomal peptide synthetase, condensation domain"/>
    <property type="match status" value="1"/>
</dbReference>
<dbReference type="InterPro" id="IPR006162">
    <property type="entry name" value="Ppantetheine_attach_site"/>
</dbReference>
<dbReference type="Gene3D" id="1.10.1240.100">
    <property type="match status" value="1"/>
</dbReference>
<dbReference type="InterPro" id="IPR014030">
    <property type="entry name" value="Ketoacyl_synth_N"/>
</dbReference>